<protein>
    <submittedName>
        <fullName evidence="1">Uncharacterized protein</fullName>
    </submittedName>
</protein>
<dbReference type="RefSeq" id="WP_154236072.1">
    <property type="nucleotide sequence ID" value="NZ_CP016935.1"/>
</dbReference>
<dbReference type="Proteomes" id="UP000041601">
    <property type="component" value="Unassembled WGS sequence"/>
</dbReference>
<reference evidence="1 2" key="1">
    <citation type="submission" date="2015-03" db="EMBL/GenBank/DDBJ databases">
        <authorList>
            <consortium name="Pathogen Informatics"/>
            <person name="Murphy D."/>
        </authorList>
    </citation>
    <scope>NUCLEOTIDE SEQUENCE [LARGE SCALE GENOMIC DNA]</scope>
    <source>
        <strain evidence="1 2">IP05342</strain>
    </source>
</reference>
<comment type="caution">
    <text evidence="1">The sequence shown here is derived from an EMBL/GenBank/DDBJ whole genome shotgun (WGS) entry which is preliminary data.</text>
</comment>
<keyword evidence="2" id="KW-1185">Reference proteome</keyword>
<sequence>MAKKADSTDDDQSVIAFVTMVRDEIAYPAPHEAQVHPDEVKNYYSGGWLEKKDEAK</sequence>
<evidence type="ECO:0000313" key="2">
    <source>
        <dbReference type="Proteomes" id="UP000041601"/>
    </source>
</evidence>
<evidence type="ECO:0000313" key="1">
    <source>
        <dbReference type="EMBL" id="CNE48837.1"/>
    </source>
</evidence>
<accession>A0ABP1YC27</accession>
<proteinExistence type="predicted"/>
<organism evidence="1 2">
    <name type="scientific">Yersinia enterocolitica</name>
    <dbReference type="NCBI Taxonomy" id="630"/>
    <lineage>
        <taxon>Bacteria</taxon>
        <taxon>Pseudomonadati</taxon>
        <taxon>Pseudomonadota</taxon>
        <taxon>Gammaproteobacteria</taxon>
        <taxon>Enterobacterales</taxon>
        <taxon>Yersiniaceae</taxon>
        <taxon>Yersinia</taxon>
    </lineage>
</organism>
<name>A0ABP1YC27_YEREN</name>
<dbReference type="EMBL" id="CPXJ01000061">
    <property type="protein sequence ID" value="CNE48837.1"/>
    <property type="molecule type" value="Genomic_DNA"/>
</dbReference>
<gene>
    <name evidence="1" type="ORF">ERS137959_03914</name>
</gene>